<dbReference type="Pfam" id="PF00589">
    <property type="entry name" value="Phage_integrase"/>
    <property type="match status" value="1"/>
</dbReference>
<dbReference type="InterPro" id="IPR050090">
    <property type="entry name" value="Tyrosine_recombinase_XerCD"/>
</dbReference>
<dbReference type="InterPro" id="IPR011010">
    <property type="entry name" value="DNA_brk_join_enz"/>
</dbReference>
<dbReference type="InterPro" id="IPR002104">
    <property type="entry name" value="Integrase_catalytic"/>
</dbReference>
<sequence>MKSYRVTLREQKNKSGRTSLYLDIYPPIYDEKKKKETRRKFLDLYLFEKPTNKIEREHNKFTLVKAKQIESEWQMDLLGQTLDMPFISSKDLDFLAYFKSIVKKRYTSKGNYDNWLSTYNYLEDYTDGQCQMSTIDEAFCQGFKDYLDSCYTKKSSAYKLSANSKYSYFNKFRAAIKQAMEDKHLHYNPILRIKAFPQGESFREFLTLDEVKKLKAVRCDNPVLEKAAFWSIRTGMRWGDCMKLKWEKIQYSETSGYFIRYFQGKTQTWETLPITNEAVADLGEFSKNQSDLVFSGLTYSSHNNFLLAKWAMNAGINKHITFHCFRHTNATLLISAGEDIYTVSKMLGHKELRTTEIYAKVLNSKKVEAANRIKF</sequence>
<protein>
    <submittedName>
        <fullName evidence="5">Site-specific recombinase XerD</fullName>
    </submittedName>
</protein>
<name>A0A4R7CV48_9SPHI</name>
<dbReference type="CDD" id="cd01185">
    <property type="entry name" value="INTN1_C_like"/>
    <property type="match status" value="1"/>
</dbReference>
<dbReference type="GO" id="GO:0006310">
    <property type="term" value="P:DNA recombination"/>
    <property type="evidence" value="ECO:0007669"/>
    <property type="project" value="UniProtKB-KW"/>
</dbReference>
<dbReference type="InterPro" id="IPR035386">
    <property type="entry name" value="Arm-DNA-bind_5"/>
</dbReference>
<keyword evidence="3" id="KW-0233">DNA recombination</keyword>
<dbReference type="OrthoDB" id="892893at2"/>
<dbReference type="RefSeq" id="WP_133641166.1">
    <property type="nucleotide sequence ID" value="NZ_SNZV01000007.1"/>
</dbReference>
<dbReference type="InterPro" id="IPR013762">
    <property type="entry name" value="Integrase-like_cat_sf"/>
</dbReference>
<dbReference type="InterPro" id="IPR010998">
    <property type="entry name" value="Integrase_recombinase_N"/>
</dbReference>
<accession>A0A4R7CV48</accession>
<comment type="caution">
    <text evidence="5">The sequence shown here is derived from an EMBL/GenBank/DDBJ whole genome shotgun (WGS) entry which is preliminary data.</text>
</comment>
<dbReference type="GO" id="GO:0003677">
    <property type="term" value="F:DNA binding"/>
    <property type="evidence" value="ECO:0007669"/>
    <property type="project" value="UniProtKB-KW"/>
</dbReference>
<evidence type="ECO:0000259" key="4">
    <source>
        <dbReference type="PROSITE" id="PS51898"/>
    </source>
</evidence>
<evidence type="ECO:0000313" key="5">
    <source>
        <dbReference type="EMBL" id="TDS11702.1"/>
    </source>
</evidence>
<proteinExistence type="inferred from homology"/>
<dbReference type="Pfam" id="PF13102">
    <property type="entry name" value="Phage_int_SAM_5"/>
    <property type="match status" value="1"/>
</dbReference>
<reference evidence="5 6" key="1">
    <citation type="submission" date="2019-03" db="EMBL/GenBank/DDBJ databases">
        <title>Genomic Encyclopedia of Type Strains, Phase III (KMG-III): the genomes of soil and plant-associated and newly described type strains.</title>
        <authorList>
            <person name="Whitman W."/>
        </authorList>
    </citation>
    <scope>NUCLEOTIDE SEQUENCE [LARGE SCALE GENOMIC DNA]</scope>
    <source>
        <strain evidence="5 6">CGMCC 1.12801</strain>
    </source>
</reference>
<dbReference type="Proteomes" id="UP000294752">
    <property type="component" value="Unassembled WGS sequence"/>
</dbReference>
<evidence type="ECO:0000313" key="6">
    <source>
        <dbReference type="Proteomes" id="UP000294752"/>
    </source>
</evidence>
<dbReference type="SUPFAM" id="SSF56349">
    <property type="entry name" value="DNA breaking-rejoining enzymes"/>
    <property type="match status" value="1"/>
</dbReference>
<feature type="domain" description="Tyr recombinase" evidence="4">
    <location>
        <begin position="201"/>
        <end position="371"/>
    </location>
</feature>
<dbReference type="GO" id="GO:0015074">
    <property type="term" value="P:DNA integration"/>
    <property type="evidence" value="ECO:0007669"/>
    <property type="project" value="InterPro"/>
</dbReference>
<dbReference type="PANTHER" id="PTHR30349:SF64">
    <property type="entry name" value="PROPHAGE INTEGRASE INTD-RELATED"/>
    <property type="match status" value="1"/>
</dbReference>
<dbReference type="Pfam" id="PF17293">
    <property type="entry name" value="Arm-DNA-bind_5"/>
    <property type="match status" value="1"/>
</dbReference>
<evidence type="ECO:0000256" key="1">
    <source>
        <dbReference type="ARBA" id="ARBA00008857"/>
    </source>
</evidence>
<evidence type="ECO:0000256" key="2">
    <source>
        <dbReference type="ARBA" id="ARBA00023125"/>
    </source>
</evidence>
<organism evidence="5 6">
    <name type="scientific">Sphingobacterium paludis</name>
    <dbReference type="NCBI Taxonomy" id="1476465"/>
    <lineage>
        <taxon>Bacteria</taxon>
        <taxon>Pseudomonadati</taxon>
        <taxon>Bacteroidota</taxon>
        <taxon>Sphingobacteriia</taxon>
        <taxon>Sphingobacteriales</taxon>
        <taxon>Sphingobacteriaceae</taxon>
        <taxon>Sphingobacterium</taxon>
    </lineage>
</organism>
<dbReference type="Gene3D" id="1.10.150.130">
    <property type="match status" value="1"/>
</dbReference>
<keyword evidence="6" id="KW-1185">Reference proteome</keyword>
<dbReference type="PANTHER" id="PTHR30349">
    <property type="entry name" value="PHAGE INTEGRASE-RELATED"/>
    <property type="match status" value="1"/>
</dbReference>
<comment type="similarity">
    <text evidence="1">Belongs to the 'phage' integrase family.</text>
</comment>
<dbReference type="InterPro" id="IPR025269">
    <property type="entry name" value="SAM-like_dom"/>
</dbReference>
<keyword evidence="2" id="KW-0238">DNA-binding</keyword>
<gene>
    <name evidence="5" type="ORF">B0I21_10743</name>
</gene>
<dbReference type="AlphaFoldDB" id="A0A4R7CV48"/>
<dbReference type="EMBL" id="SNZV01000007">
    <property type="protein sequence ID" value="TDS11702.1"/>
    <property type="molecule type" value="Genomic_DNA"/>
</dbReference>
<evidence type="ECO:0000256" key="3">
    <source>
        <dbReference type="ARBA" id="ARBA00023172"/>
    </source>
</evidence>
<dbReference type="PROSITE" id="PS51898">
    <property type="entry name" value="TYR_RECOMBINASE"/>
    <property type="match status" value="1"/>
</dbReference>
<dbReference type="Gene3D" id="1.10.443.10">
    <property type="entry name" value="Intergrase catalytic core"/>
    <property type="match status" value="1"/>
</dbReference>